<sequence length="194" mass="21395">MPKFSLLTWAVIVVAQITYGLLVFAITRSYYQDGQVAVDQSLPAARDVSPHPQVGAFDATLQPEMKVQPSAEVLPTDDPALIARLADDYFMQKDYPQAIELYERVLQIDPDDVETYNDLGLSLFYTGQSGRALQALQTGAAKQPDFQRIQLTLGFVQTQLGDKEAAAAAFRKAIELGADNRVGLEAKRMLSEIE</sequence>
<protein>
    <submittedName>
        <fullName evidence="5">Tetratricopeptide repeat protein</fullName>
    </submittedName>
</protein>
<keyword evidence="4" id="KW-0812">Transmembrane</keyword>
<dbReference type="InterPro" id="IPR051685">
    <property type="entry name" value="Ycf3/AcsC/BcsC/TPR_MFPF"/>
</dbReference>
<dbReference type="PANTHER" id="PTHR44943:SF8">
    <property type="entry name" value="TPR REPEAT-CONTAINING PROTEIN MJ0263"/>
    <property type="match status" value="1"/>
</dbReference>
<dbReference type="AlphaFoldDB" id="A0A944QS12"/>
<evidence type="ECO:0000313" key="6">
    <source>
        <dbReference type="Proteomes" id="UP000770889"/>
    </source>
</evidence>
<keyword evidence="1" id="KW-0677">Repeat</keyword>
<organism evidence="5 6">
    <name type="scientific">Candidatus Thiodiazotropha taylori</name>
    <dbReference type="NCBI Taxonomy" id="2792791"/>
    <lineage>
        <taxon>Bacteria</taxon>
        <taxon>Pseudomonadati</taxon>
        <taxon>Pseudomonadota</taxon>
        <taxon>Gammaproteobacteria</taxon>
        <taxon>Chromatiales</taxon>
        <taxon>Sedimenticolaceae</taxon>
        <taxon>Candidatus Thiodiazotropha</taxon>
    </lineage>
</organism>
<proteinExistence type="predicted"/>
<dbReference type="InterPro" id="IPR011990">
    <property type="entry name" value="TPR-like_helical_dom_sf"/>
</dbReference>
<dbReference type="Proteomes" id="UP000770889">
    <property type="component" value="Unassembled WGS sequence"/>
</dbReference>
<dbReference type="Pfam" id="PF13414">
    <property type="entry name" value="TPR_11"/>
    <property type="match status" value="1"/>
</dbReference>
<dbReference type="EMBL" id="JAHHGM010000001">
    <property type="protein sequence ID" value="MBT2987542.1"/>
    <property type="molecule type" value="Genomic_DNA"/>
</dbReference>
<feature type="repeat" description="TPR" evidence="3">
    <location>
        <begin position="147"/>
        <end position="180"/>
    </location>
</feature>
<dbReference type="SUPFAM" id="SSF48452">
    <property type="entry name" value="TPR-like"/>
    <property type="match status" value="1"/>
</dbReference>
<dbReference type="PROSITE" id="PS50005">
    <property type="entry name" value="TPR"/>
    <property type="match status" value="2"/>
</dbReference>
<evidence type="ECO:0000256" key="1">
    <source>
        <dbReference type="ARBA" id="ARBA00022737"/>
    </source>
</evidence>
<evidence type="ECO:0000256" key="4">
    <source>
        <dbReference type="SAM" id="Phobius"/>
    </source>
</evidence>
<keyword evidence="4" id="KW-0472">Membrane</keyword>
<evidence type="ECO:0000313" key="5">
    <source>
        <dbReference type="EMBL" id="MBT2987542.1"/>
    </source>
</evidence>
<keyword evidence="2 3" id="KW-0802">TPR repeat</keyword>
<dbReference type="SMART" id="SM00028">
    <property type="entry name" value="TPR"/>
    <property type="match status" value="3"/>
</dbReference>
<comment type="caution">
    <text evidence="5">The sequence shown here is derived from an EMBL/GenBank/DDBJ whole genome shotgun (WGS) entry which is preliminary data.</text>
</comment>
<reference evidence="5 6" key="1">
    <citation type="submission" date="2021-05" db="EMBL/GenBank/DDBJ databases">
        <title>Genetic and Functional Diversity in Clade A Lucinid endosymbionts from the Bahamas.</title>
        <authorList>
            <person name="Giani N.M."/>
            <person name="Engel A.S."/>
            <person name="Campbell B.J."/>
        </authorList>
    </citation>
    <scope>NUCLEOTIDE SEQUENCE [LARGE SCALE GENOMIC DNA]</scope>
    <source>
        <strain evidence="5">LUC16012Gg_MoonRockCtena</strain>
    </source>
</reference>
<gene>
    <name evidence="5" type="ORF">KME65_01130</name>
</gene>
<evidence type="ECO:0000256" key="2">
    <source>
        <dbReference type="ARBA" id="ARBA00022803"/>
    </source>
</evidence>
<dbReference type="InterPro" id="IPR019734">
    <property type="entry name" value="TPR_rpt"/>
</dbReference>
<keyword evidence="4" id="KW-1133">Transmembrane helix</keyword>
<name>A0A944QS12_9GAMM</name>
<dbReference type="Gene3D" id="1.25.40.10">
    <property type="entry name" value="Tetratricopeptide repeat domain"/>
    <property type="match status" value="1"/>
</dbReference>
<accession>A0A944QS12</accession>
<feature type="transmembrane region" description="Helical" evidence="4">
    <location>
        <begin position="6"/>
        <end position="26"/>
    </location>
</feature>
<evidence type="ECO:0000256" key="3">
    <source>
        <dbReference type="PROSITE-ProRule" id="PRU00339"/>
    </source>
</evidence>
<dbReference type="PROSITE" id="PS50293">
    <property type="entry name" value="TPR_REGION"/>
    <property type="match status" value="1"/>
</dbReference>
<feature type="repeat" description="TPR" evidence="3">
    <location>
        <begin position="79"/>
        <end position="112"/>
    </location>
</feature>
<dbReference type="PANTHER" id="PTHR44943">
    <property type="entry name" value="CELLULOSE SYNTHASE OPERON PROTEIN C"/>
    <property type="match status" value="1"/>
</dbReference>
<dbReference type="Pfam" id="PF13181">
    <property type="entry name" value="TPR_8"/>
    <property type="match status" value="1"/>
</dbReference>